<dbReference type="RefSeq" id="XP_015271881.1">
    <property type="nucleotide sequence ID" value="XM_015416395.1"/>
</dbReference>
<dbReference type="InterPro" id="IPR001487">
    <property type="entry name" value="Bromodomain"/>
</dbReference>
<evidence type="ECO:0000313" key="20">
    <source>
        <dbReference type="RefSeq" id="XP_015271881.1"/>
    </source>
</evidence>
<dbReference type="Proteomes" id="UP000694871">
    <property type="component" value="Unplaced"/>
</dbReference>
<keyword evidence="9 12" id="KW-0539">Nucleus</keyword>
<dbReference type="InterPro" id="IPR013083">
    <property type="entry name" value="Znf_RING/FYVE/PHD"/>
</dbReference>
<dbReference type="SUPFAM" id="SSF57903">
    <property type="entry name" value="FYVE/PHD zinc finger"/>
    <property type="match status" value="1"/>
</dbReference>
<feature type="domain" description="DDT" evidence="17">
    <location>
        <begin position="423"/>
        <end position="488"/>
    </location>
</feature>
<dbReference type="Pfam" id="PF00439">
    <property type="entry name" value="Bromodomain"/>
    <property type="match status" value="1"/>
</dbReference>
<keyword evidence="4" id="KW-0862">Zinc</keyword>
<feature type="region of interest" description="Disordered" evidence="14">
    <location>
        <begin position="687"/>
        <end position="754"/>
    </location>
</feature>
<evidence type="ECO:0000256" key="6">
    <source>
        <dbReference type="ARBA" id="ARBA00023054"/>
    </source>
</evidence>
<dbReference type="Gene3D" id="3.30.40.10">
    <property type="entry name" value="Zinc/RING finger domain, C3HC4 (zinc finger)"/>
    <property type="match status" value="1"/>
</dbReference>
<feature type="compositionally biased region" description="Acidic residues" evidence="14">
    <location>
        <begin position="1242"/>
        <end position="1261"/>
    </location>
</feature>
<dbReference type="InterPro" id="IPR011011">
    <property type="entry name" value="Znf_FYVE_PHD"/>
</dbReference>
<feature type="compositionally biased region" description="Basic and acidic residues" evidence="14">
    <location>
        <begin position="687"/>
        <end position="697"/>
    </location>
</feature>
<evidence type="ECO:0000259" key="15">
    <source>
        <dbReference type="PROSITE" id="PS50014"/>
    </source>
</evidence>
<evidence type="ECO:0000256" key="3">
    <source>
        <dbReference type="ARBA" id="ARBA00022771"/>
    </source>
</evidence>
<dbReference type="PANTHER" id="PTHR46510:SF1">
    <property type="entry name" value="BROMODOMAIN ADJACENT TO ZINC FINGER DOMAIN PROTEIN 1A"/>
    <property type="match status" value="1"/>
</dbReference>
<feature type="compositionally biased region" description="Basic and acidic residues" evidence="14">
    <location>
        <begin position="715"/>
        <end position="728"/>
    </location>
</feature>
<evidence type="ECO:0000256" key="13">
    <source>
        <dbReference type="SAM" id="Coils"/>
    </source>
</evidence>
<dbReference type="SMART" id="SM00297">
    <property type="entry name" value="BROMO"/>
    <property type="match status" value="1"/>
</dbReference>
<reference evidence="20" key="1">
    <citation type="submission" date="2025-08" db="UniProtKB">
        <authorList>
            <consortium name="RefSeq"/>
        </authorList>
    </citation>
    <scope>IDENTIFICATION</scope>
</reference>
<dbReference type="InterPro" id="IPR047171">
    <property type="entry name" value="BAZ1A"/>
</dbReference>
<feature type="domain" description="PHD-type" evidence="16">
    <location>
        <begin position="1152"/>
        <end position="1202"/>
    </location>
</feature>
<dbReference type="InterPro" id="IPR001965">
    <property type="entry name" value="Znf_PHD"/>
</dbReference>
<dbReference type="InterPro" id="IPR019786">
    <property type="entry name" value="Zinc_finger_PHD-type_CS"/>
</dbReference>
<dbReference type="InterPro" id="IPR028941">
    <property type="entry name" value="WHIM2_dom"/>
</dbReference>
<evidence type="ECO:0000256" key="9">
    <source>
        <dbReference type="ARBA" id="ARBA00023242"/>
    </source>
</evidence>
<keyword evidence="3 11" id="KW-0863">Zinc-finger</keyword>
<evidence type="ECO:0000259" key="17">
    <source>
        <dbReference type="PROSITE" id="PS50827"/>
    </source>
</evidence>
<evidence type="ECO:0000256" key="12">
    <source>
        <dbReference type="PROSITE-ProRule" id="PRU00475"/>
    </source>
</evidence>
<dbReference type="PROSITE" id="PS51136">
    <property type="entry name" value="WAC"/>
    <property type="match status" value="1"/>
</dbReference>
<dbReference type="SMART" id="SM00249">
    <property type="entry name" value="PHD"/>
    <property type="match status" value="1"/>
</dbReference>
<feature type="compositionally biased region" description="Polar residues" evidence="14">
    <location>
        <begin position="1285"/>
        <end position="1295"/>
    </location>
</feature>
<dbReference type="InterPro" id="IPR013136">
    <property type="entry name" value="WSTF_Acf1_Cbp146"/>
</dbReference>
<keyword evidence="5" id="KW-0805">Transcription regulation</keyword>
<evidence type="ECO:0000256" key="10">
    <source>
        <dbReference type="PROSITE-ProRule" id="PRU00035"/>
    </source>
</evidence>
<dbReference type="Gene3D" id="1.20.920.10">
    <property type="entry name" value="Bromodomain-like"/>
    <property type="match status" value="1"/>
</dbReference>
<evidence type="ECO:0000256" key="7">
    <source>
        <dbReference type="ARBA" id="ARBA00023117"/>
    </source>
</evidence>
<feature type="domain" description="WAC" evidence="18">
    <location>
        <begin position="22"/>
        <end position="128"/>
    </location>
</feature>
<feature type="region of interest" description="Disordered" evidence="14">
    <location>
        <begin position="1206"/>
        <end position="1273"/>
    </location>
</feature>
<name>A0ABM1KDU4_GEKJA</name>
<feature type="region of interest" description="Disordered" evidence="14">
    <location>
        <begin position="270"/>
        <end position="289"/>
    </location>
</feature>
<dbReference type="SUPFAM" id="SSF47370">
    <property type="entry name" value="Bromodomain"/>
    <property type="match status" value="1"/>
</dbReference>
<dbReference type="PROSITE" id="PS01359">
    <property type="entry name" value="ZF_PHD_1"/>
    <property type="match status" value="1"/>
</dbReference>
<dbReference type="InterPro" id="IPR036427">
    <property type="entry name" value="Bromodomain-like_sf"/>
</dbReference>
<keyword evidence="6 13" id="KW-0175">Coiled coil</keyword>
<proteinExistence type="predicted"/>
<dbReference type="Pfam" id="PF02791">
    <property type="entry name" value="DDT"/>
    <property type="match status" value="1"/>
</dbReference>
<organism evidence="19 20">
    <name type="scientific">Gekko japonicus</name>
    <name type="common">Schlegel's Japanese gecko</name>
    <dbReference type="NCBI Taxonomy" id="146911"/>
    <lineage>
        <taxon>Eukaryota</taxon>
        <taxon>Metazoa</taxon>
        <taxon>Chordata</taxon>
        <taxon>Craniata</taxon>
        <taxon>Vertebrata</taxon>
        <taxon>Euteleostomi</taxon>
        <taxon>Lepidosauria</taxon>
        <taxon>Squamata</taxon>
        <taxon>Bifurcata</taxon>
        <taxon>Gekkota</taxon>
        <taxon>Gekkonidae</taxon>
        <taxon>Gekkoninae</taxon>
        <taxon>Gekko</taxon>
    </lineage>
</organism>
<evidence type="ECO:0000256" key="14">
    <source>
        <dbReference type="SAM" id="MobiDB-lite"/>
    </source>
</evidence>
<evidence type="ECO:0000256" key="11">
    <source>
        <dbReference type="PROSITE-ProRule" id="PRU00146"/>
    </source>
</evidence>
<evidence type="ECO:0000256" key="1">
    <source>
        <dbReference type="ARBA" id="ARBA00004123"/>
    </source>
</evidence>
<evidence type="ECO:0000259" key="16">
    <source>
        <dbReference type="PROSITE" id="PS50016"/>
    </source>
</evidence>
<dbReference type="Pfam" id="PF15612">
    <property type="entry name" value="WHIM1"/>
    <property type="match status" value="1"/>
</dbReference>
<dbReference type="PROSITE" id="PS50016">
    <property type="entry name" value="ZF_PHD_2"/>
    <property type="match status" value="1"/>
</dbReference>
<dbReference type="PRINTS" id="PR00503">
    <property type="entry name" value="BROMODOMAIN"/>
</dbReference>
<dbReference type="Pfam" id="PF15613">
    <property type="entry name" value="WSD"/>
    <property type="match status" value="1"/>
</dbReference>
<feature type="compositionally biased region" description="Polar residues" evidence="14">
    <location>
        <begin position="1329"/>
        <end position="1349"/>
    </location>
</feature>
<evidence type="ECO:0000313" key="19">
    <source>
        <dbReference type="Proteomes" id="UP000694871"/>
    </source>
</evidence>
<evidence type="ECO:0000256" key="2">
    <source>
        <dbReference type="ARBA" id="ARBA00022723"/>
    </source>
</evidence>
<keyword evidence="7 10" id="KW-0103">Bromodomain</keyword>
<dbReference type="PROSITE" id="PS50014">
    <property type="entry name" value="BROMODOMAIN_2"/>
    <property type="match status" value="1"/>
</dbReference>
<keyword evidence="19" id="KW-1185">Reference proteome</keyword>
<keyword evidence="8" id="KW-0804">Transcription</keyword>
<evidence type="ECO:0000259" key="18">
    <source>
        <dbReference type="PROSITE" id="PS51136"/>
    </source>
</evidence>
<dbReference type="GeneID" id="107114803"/>
<feature type="compositionally biased region" description="Polar residues" evidence="14">
    <location>
        <begin position="1302"/>
        <end position="1317"/>
    </location>
</feature>
<evidence type="ECO:0000256" key="4">
    <source>
        <dbReference type="ARBA" id="ARBA00022833"/>
    </source>
</evidence>
<dbReference type="InterPro" id="IPR028942">
    <property type="entry name" value="WHIM1_dom"/>
</dbReference>
<feature type="coiled-coil region" evidence="13">
    <location>
        <begin position="301"/>
        <end position="399"/>
    </location>
</feature>
<sequence>MPLLHRKPFVREKPPADLRPDEQVFYCRVTNEIFRDYDDFFERTILCNSLVWSCAVTGKPGLTYQEALESEKKARQNLQNFPEPLIIPVLYLVTLTHRSRLHEVCDDIFAYIEDRYFVRETVDVLRNNGERLHCKILEVKAPLHHNGMTNGHASSRDEDTIVISDSDDSDLDTSPAQNGKGKAIIDSSLFKYKVKPLKKQLYESVTVKASQICRRKHLFSRDRLKLFLKQHCESRDGLVRIKAISVAKFKIAEQNFSYFFPDDPPTFTFSPSSRRRRRPPKMVTEHQVDRAVDEPFSPSNVSSAAKERARLQKEKEEMRITVFEKEKIKREKANVVESKKREREDKEKRREELKKIVEEERLKKKEERERLKIEKEKEREKLREEKRKYLEHLKQWSKRREDMECDDLKELPVPTPVKTRLPPEIFGDALMVLEFLHAFGELFDLQDEFPDGVTLEVLEEALVGNDSEGPLCELLFFFLTAIFQAMTEEEEEVAKDQIADAETKDLTEALDEDADPTKSALSAVATLAAAWPQLHQGCNLKNLDLDSCTLSEILRLHILASGADVTSANAKYRYQKRGGFDATDDACMELRLSNPGLLKKLSCTSVYELSAGEKMKILHALCGKLLTLVSTRDFIEDSVDVLRQAKQEFRELKAEQHRKAREAAAVRIRRRKEEKLKGQEQKLKEKLEKLKEEHKNPAMEVSVGEEEREDLDTSTESKEVKTKERDLDIASDDEDDIGPNKKRKGGRRGQNGFKDLARQVETSVEKCEPLTPEEEEALKQERQTKEQELIEKIQKATACTNICPLGRDRLYRRYWLFPSIPGLFVEEDYAGLTEDMLLPRPSSFQNNVQCHIVDKSQAATNNGESVKMETTSNDHQDVYTGAPVHVPRPIYKPNRWCFYSSQEQLDELIVSLNSRGHRESALRENLLQEKNRICEQLNSFPVEKFHFSEKSQNESKPLSGRGKSQNAYDITLMSAEKQLELRLRDFLLDIEDRIYQGTLGSIKVTDRQVWRAALESGQYELLNQENKENGITKNITGDAEEMETDDQEGVIVKDRLVGLKSESPSTASTNTSTPQPVNNVVRYLAATLLQIQQGIERKFLKAPLDTCDSSRSHKTVLDRWRESLLTSASLSQIFLHLSTLERSVIWSKSILNARCKMCRKKGDAESMVLCDSCDRGYHIYCIRPKLKAVPEGDWFCPECRPKQRSRRLSSRQRPSVESDEESEEQIEEEEDKMSDEEVRQSEEDDYVNEDDDYSDSQDDDEKSLSKSRQPQVKLSLRTRAAKLNATNLSQCNQKQITRRYSSRSQQNTPKQTGSSCKATGKGIRKTKSAPPSITKSLGLNSRTTRQNRGLLQADAFIELTSPRRRRRGRNTADNSPDSSPSSSLGFRIVNTTNNELKNPPFSTEKCSPQNTEPKRRGRKRQSAECPQMPLNRRSSGRQGGVHELSAFEQLVVELVRHDDSWPFMKLVSKIQVPDYYDIIKKPIALNIIREKVNKCEYKLASEFIEDIELMFSNCFEYNPRNTSEAKAGSRLQAFFHVQAQKLGLPLASGNMDHAAPAAKKSRI</sequence>
<dbReference type="InterPro" id="IPR018359">
    <property type="entry name" value="Bromodomain_CS"/>
</dbReference>
<protein>
    <submittedName>
        <fullName evidence="20">Bromodomain adjacent to zinc finger domain protein 1A</fullName>
    </submittedName>
</protein>
<dbReference type="PROSITE" id="PS50827">
    <property type="entry name" value="DDT"/>
    <property type="match status" value="1"/>
</dbReference>
<dbReference type="InterPro" id="IPR037325">
    <property type="entry name" value="Acf1_Bromo"/>
</dbReference>
<feature type="compositionally biased region" description="Acidic residues" evidence="14">
    <location>
        <begin position="703"/>
        <end position="713"/>
    </location>
</feature>
<evidence type="ECO:0000256" key="5">
    <source>
        <dbReference type="ARBA" id="ARBA00023015"/>
    </source>
</evidence>
<dbReference type="CDD" id="cd05504">
    <property type="entry name" value="Bromo_Acf1_like"/>
    <property type="match status" value="1"/>
</dbReference>
<dbReference type="InterPro" id="IPR018501">
    <property type="entry name" value="DDT_dom"/>
</dbReference>
<feature type="compositionally biased region" description="Polar residues" evidence="14">
    <location>
        <begin position="1389"/>
        <end position="1411"/>
    </location>
</feature>
<feature type="region of interest" description="Disordered" evidence="14">
    <location>
        <begin position="1285"/>
        <end position="1439"/>
    </location>
</feature>
<dbReference type="PANTHER" id="PTHR46510">
    <property type="entry name" value="BROMODOMAIN ADJACENT TO ZINC FINGER DOMAIN PROTEIN 1A"/>
    <property type="match status" value="1"/>
</dbReference>
<dbReference type="InterPro" id="IPR019787">
    <property type="entry name" value="Znf_PHD-finger"/>
</dbReference>
<feature type="domain" description="Bromo" evidence="15">
    <location>
        <begin position="1455"/>
        <end position="1525"/>
    </location>
</feature>
<dbReference type="Pfam" id="PF00628">
    <property type="entry name" value="PHD"/>
    <property type="match status" value="1"/>
</dbReference>
<dbReference type="SMART" id="SM00571">
    <property type="entry name" value="DDT"/>
    <property type="match status" value="1"/>
</dbReference>
<dbReference type="PROSITE" id="PS00633">
    <property type="entry name" value="BROMODOMAIN_1"/>
    <property type="match status" value="1"/>
</dbReference>
<keyword evidence="2" id="KW-0479">Metal-binding</keyword>
<comment type="subcellular location">
    <subcellularLocation>
        <location evidence="1 12">Nucleus</location>
    </subcellularLocation>
</comment>
<gene>
    <name evidence="20" type="primary">BAZ1A</name>
</gene>
<dbReference type="Pfam" id="PF10537">
    <property type="entry name" value="WAC_Acf1_DNA_bd"/>
    <property type="match status" value="1"/>
</dbReference>
<feature type="compositionally biased region" description="Acidic residues" evidence="14">
    <location>
        <begin position="1217"/>
        <end position="1234"/>
    </location>
</feature>
<evidence type="ECO:0000256" key="8">
    <source>
        <dbReference type="ARBA" id="ARBA00023163"/>
    </source>
</evidence>
<accession>A0ABM1KDU4</accession>
<dbReference type="CDD" id="cd15627">
    <property type="entry name" value="PHD_BAZ1A"/>
    <property type="match status" value="1"/>
</dbReference>